<gene>
    <name evidence="2" type="ORF">MNBD_GAMMA08-873</name>
</gene>
<dbReference type="Pfam" id="PF13692">
    <property type="entry name" value="Glyco_trans_1_4"/>
    <property type="match status" value="1"/>
</dbReference>
<proteinExistence type="predicted"/>
<dbReference type="AlphaFoldDB" id="A0A3B0Y0Q5"/>
<protein>
    <recommendedName>
        <fullName evidence="1">Glycosyltransferase subfamily 4-like N-terminal domain-containing protein</fullName>
    </recommendedName>
</protein>
<dbReference type="EMBL" id="UOFH01000202">
    <property type="protein sequence ID" value="VAW61986.1"/>
    <property type="molecule type" value="Genomic_DNA"/>
</dbReference>
<evidence type="ECO:0000259" key="1">
    <source>
        <dbReference type="Pfam" id="PF13439"/>
    </source>
</evidence>
<dbReference type="SUPFAM" id="SSF53756">
    <property type="entry name" value="UDP-Glycosyltransferase/glycogen phosphorylase"/>
    <property type="match status" value="1"/>
</dbReference>
<sequence length="403" mass="45406">MTGAGIAAYRLHEGLCSLNIDSMMLVNKQAQQEEGIYGPSNRIDKVSARLVPVLDRMPGYFSARTADRISASWMPNRLSGRINEIKPDILNLHWVNDGFMRIETLPCLKQPVVWTLHDMWAFSGGEHYVGDSQRYKEGYTRENKPVAETGLDINRWIWRRKKAAWENIRNLVIVTPSQWLADCARASALFRNYRVEVLPNGLDSVRFHPMEHTVAREILGLPKNKKLILFGAIGATSDKRKGFHLLAETLKKFEAKTNSDKYELVIVGASSVDKSFHMKSHCLGRLNDEISMALVYAAADVFVAPSLEDNLPNTVLESLACGTPVVAFNIGGMPDMVSHEKNGFLARGFDTDELAAGLQWVLDDEQRWKSLSEEARKTIIDSFTLECAANRYRDIYDDILRSA</sequence>
<dbReference type="InterPro" id="IPR028098">
    <property type="entry name" value="Glyco_trans_4-like_N"/>
</dbReference>
<dbReference type="Pfam" id="PF13439">
    <property type="entry name" value="Glyco_transf_4"/>
    <property type="match status" value="1"/>
</dbReference>
<dbReference type="PANTHER" id="PTHR45947:SF3">
    <property type="entry name" value="SULFOQUINOVOSYL TRANSFERASE SQD2"/>
    <property type="match status" value="1"/>
</dbReference>
<dbReference type="PANTHER" id="PTHR45947">
    <property type="entry name" value="SULFOQUINOVOSYL TRANSFERASE SQD2"/>
    <property type="match status" value="1"/>
</dbReference>
<dbReference type="InterPro" id="IPR050194">
    <property type="entry name" value="Glycosyltransferase_grp1"/>
</dbReference>
<reference evidence="2" key="1">
    <citation type="submission" date="2018-06" db="EMBL/GenBank/DDBJ databases">
        <authorList>
            <person name="Zhirakovskaya E."/>
        </authorList>
    </citation>
    <scope>NUCLEOTIDE SEQUENCE</scope>
</reference>
<accession>A0A3B0Y0Q5</accession>
<name>A0A3B0Y0Q5_9ZZZZ</name>
<evidence type="ECO:0000313" key="2">
    <source>
        <dbReference type="EMBL" id="VAW61986.1"/>
    </source>
</evidence>
<dbReference type="GO" id="GO:0016757">
    <property type="term" value="F:glycosyltransferase activity"/>
    <property type="evidence" value="ECO:0007669"/>
    <property type="project" value="TreeGrafter"/>
</dbReference>
<dbReference type="Gene3D" id="3.40.50.2000">
    <property type="entry name" value="Glycogen Phosphorylase B"/>
    <property type="match status" value="2"/>
</dbReference>
<feature type="domain" description="Glycosyltransferase subfamily 4-like N-terminal" evidence="1">
    <location>
        <begin position="3"/>
        <end position="204"/>
    </location>
</feature>
<organism evidence="2">
    <name type="scientific">hydrothermal vent metagenome</name>
    <dbReference type="NCBI Taxonomy" id="652676"/>
    <lineage>
        <taxon>unclassified sequences</taxon>
        <taxon>metagenomes</taxon>
        <taxon>ecological metagenomes</taxon>
    </lineage>
</organism>